<reference evidence="8 9" key="1">
    <citation type="journal article" date="2014" name="Genome Announc.">
        <title>Draft genome sequences of eight enterohepatic helicobacter species isolated from both laboratory and wild rodents.</title>
        <authorList>
            <person name="Sheh A."/>
            <person name="Shen Z."/>
            <person name="Fox J.G."/>
        </authorList>
    </citation>
    <scope>NUCLEOTIDE SEQUENCE [LARGE SCALE GENOMIC DNA]</scope>
    <source>
        <strain evidence="8 9">MIT 98-6810</strain>
    </source>
</reference>
<dbReference type="PROSITE" id="PS00444">
    <property type="entry name" value="POLYPRENYL_SYNTHASE_2"/>
    <property type="match status" value="1"/>
</dbReference>
<accession>A0A099UDZ1</accession>
<dbReference type="KEGG" id="hty:BN2458_PEG1190"/>
<sequence>MNIEIACERIKAYIHTYVKECGNDEVNAMYSHLSQGKMLRSKLLLSISDVNEDALRVCALIEMIQSASLLHDDVIDDAQTRRGNPSINATFGNKNAIMLGDVLYSKAFNELSILNVELAQSVSSAVVRLSVGEIEDVRLSARFHTDRESYIRMCADKTAALIVAAAECGAILKGLNKHIYRIYGENLGIAFQIIDDVLDITQNSKMLGKPSMSDFKEGKTTLPYMDLYECLNDEEKEILVSYCGVNLSSEQEMWIKIKMQEHNVIDKSLAQARFYANKATEAIAIEGNERLNEIISQMLNRTF</sequence>
<dbReference type="Pfam" id="PF00348">
    <property type="entry name" value="polyprenyl_synt"/>
    <property type="match status" value="1"/>
</dbReference>
<dbReference type="EC" id="2.5.1.90" evidence="7"/>
<evidence type="ECO:0000256" key="3">
    <source>
        <dbReference type="ARBA" id="ARBA00022679"/>
    </source>
</evidence>
<dbReference type="InterPro" id="IPR008949">
    <property type="entry name" value="Isoprenoid_synthase_dom_sf"/>
</dbReference>
<dbReference type="Proteomes" id="UP000064525">
    <property type="component" value="Chromosome I"/>
</dbReference>
<dbReference type="Gene3D" id="1.10.600.10">
    <property type="entry name" value="Farnesyl Diphosphate Synthase"/>
    <property type="match status" value="1"/>
</dbReference>
<evidence type="ECO:0000256" key="5">
    <source>
        <dbReference type="ARBA" id="ARBA00022842"/>
    </source>
</evidence>
<dbReference type="GeneID" id="78151395"/>
<dbReference type="EMBL" id="LN907858">
    <property type="protein sequence ID" value="CUU40075.1"/>
    <property type="molecule type" value="Genomic_DNA"/>
</dbReference>
<dbReference type="STRING" id="76936.BN2458_PEG1190"/>
<dbReference type="GO" id="GO:0046872">
    <property type="term" value="F:metal ion binding"/>
    <property type="evidence" value="ECO:0007669"/>
    <property type="project" value="UniProtKB-KW"/>
</dbReference>
<dbReference type="InterPro" id="IPR000092">
    <property type="entry name" value="Polyprenyl_synt"/>
</dbReference>
<evidence type="ECO:0000313" key="10">
    <source>
        <dbReference type="Proteomes" id="UP000064525"/>
    </source>
</evidence>
<dbReference type="PROSITE" id="PS00723">
    <property type="entry name" value="POLYPRENYL_SYNTHASE_1"/>
    <property type="match status" value="1"/>
</dbReference>
<dbReference type="SUPFAM" id="SSF48576">
    <property type="entry name" value="Terpenoid synthases"/>
    <property type="match status" value="1"/>
</dbReference>
<evidence type="ECO:0000256" key="6">
    <source>
        <dbReference type="RuleBase" id="RU004466"/>
    </source>
</evidence>
<dbReference type="GO" id="GO:0008299">
    <property type="term" value="P:isoprenoid biosynthetic process"/>
    <property type="evidence" value="ECO:0007669"/>
    <property type="project" value="InterPro"/>
</dbReference>
<keyword evidence="4" id="KW-0479">Metal-binding</keyword>
<dbReference type="GO" id="GO:0106350">
    <property type="term" value="F:all-trans-octaprenyl-diphosphate synthase activity"/>
    <property type="evidence" value="ECO:0007669"/>
    <property type="project" value="UniProtKB-EC"/>
</dbReference>
<reference evidence="10" key="2">
    <citation type="submission" date="2015-11" db="EMBL/GenBank/DDBJ databases">
        <authorList>
            <person name="Anvar S.Y."/>
        </authorList>
    </citation>
    <scope>NUCLEOTIDE SEQUENCE [LARGE SCALE GENOMIC DNA]</scope>
</reference>
<dbReference type="EMBL" id="JRPF02000004">
    <property type="protein sequence ID" value="TLD78656.1"/>
    <property type="molecule type" value="Genomic_DNA"/>
</dbReference>
<dbReference type="PANTHER" id="PTHR12001">
    <property type="entry name" value="GERANYLGERANYL PYROPHOSPHATE SYNTHASE"/>
    <property type="match status" value="1"/>
</dbReference>
<proteinExistence type="inferred from homology"/>
<dbReference type="EC" id="2.5.1.29" evidence="7"/>
<dbReference type="InterPro" id="IPR033749">
    <property type="entry name" value="Polyprenyl_synt_CS"/>
</dbReference>
<dbReference type="CDD" id="cd00685">
    <property type="entry name" value="Trans_IPPS_HT"/>
    <property type="match status" value="1"/>
</dbReference>
<dbReference type="SFLD" id="SFLDS00005">
    <property type="entry name" value="Isoprenoid_Synthase_Type_I"/>
    <property type="match status" value="1"/>
</dbReference>
<dbReference type="OrthoDB" id="9805316at2"/>
<evidence type="ECO:0000313" key="7">
    <source>
        <dbReference type="EMBL" id="CUU40075.1"/>
    </source>
</evidence>
<comment type="cofactor">
    <cofactor evidence="1">
        <name>Mg(2+)</name>
        <dbReference type="ChEBI" id="CHEBI:18420"/>
    </cofactor>
</comment>
<reference evidence="7" key="3">
    <citation type="submission" date="2015-11" db="EMBL/GenBank/DDBJ databases">
        <authorList>
            <person name="Zhang Y."/>
            <person name="Guo Z."/>
        </authorList>
    </citation>
    <scope>NUCLEOTIDE SEQUENCE</scope>
    <source>
        <strain evidence="7">1</strain>
    </source>
</reference>
<comment type="similarity">
    <text evidence="2 6">Belongs to the FPP/GGPP synthase family.</text>
</comment>
<dbReference type="Proteomes" id="UP000029925">
    <property type="component" value="Unassembled WGS sequence"/>
</dbReference>
<name>A0A099UDZ1_9HELI</name>
<dbReference type="PATRIC" id="fig|76936.10.peg.1164"/>
<evidence type="ECO:0000313" key="8">
    <source>
        <dbReference type="EMBL" id="TLD78656.1"/>
    </source>
</evidence>
<organism evidence="7 10">
    <name type="scientific">Helicobacter typhlonius</name>
    <dbReference type="NCBI Taxonomy" id="76936"/>
    <lineage>
        <taxon>Bacteria</taxon>
        <taxon>Pseudomonadati</taxon>
        <taxon>Campylobacterota</taxon>
        <taxon>Epsilonproteobacteria</taxon>
        <taxon>Campylobacterales</taxon>
        <taxon>Helicobacteraceae</taxon>
        <taxon>Helicobacter</taxon>
    </lineage>
</organism>
<dbReference type="GO" id="GO:0004311">
    <property type="term" value="F:geranylgeranyl diphosphate synthase activity"/>
    <property type="evidence" value="ECO:0007669"/>
    <property type="project" value="UniProtKB-EC"/>
</dbReference>
<dbReference type="RefSeq" id="WP_034327185.1">
    <property type="nucleotide sequence ID" value="NZ_CAJTQN010000003.1"/>
</dbReference>
<keyword evidence="9" id="KW-1185">Reference proteome</keyword>
<evidence type="ECO:0000256" key="1">
    <source>
        <dbReference type="ARBA" id="ARBA00001946"/>
    </source>
</evidence>
<evidence type="ECO:0000313" key="9">
    <source>
        <dbReference type="Proteomes" id="UP000029925"/>
    </source>
</evidence>
<dbReference type="GO" id="GO:0004337">
    <property type="term" value="F:(2E,6E)-farnesyl diphosphate synthase activity"/>
    <property type="evidence" value="ECO:0007669"/>
    <property type="project" value="UniProtKB-EC"/>
</dbReference>
<keyword evidence="5" id="KW-0460">Magnesium</keyword>
<keyword evidence="3 6" id="KW-0808">Transferase</keyword>
<dbReference type="EC" id="2.5.1.10" evidence="7"/>
<dbReference type="AlphaFoldDB" id="A0A099UDZ1"/>
<dbReference type="GO" id="GO:0004161">
    <property type="term" value="F:dimethylallyltranstransferase activity"/>
    <property type="evidence" value="ECO:0007669"/>
    <property type="project" value="UniProtKB-EC"/>
</dbReference>
<protein>
    <submittedName>
        <fullName evidence="7">Octaprenyl diphosphate synthase / Dimethylallyltransferase / (2E,6E)-farnesyl diphosphate synthase / Geranylgeranyl diphosphate synthase</fullName>
        <ecNumber evidence="7">2.5.1.1</ecNumber>
        <ecNumber evidence="7">2.5.1.10</ecNumber>
        <ecNumber evidence="7">2.5.1.29</ecNumber>
        <ecNumber evidence="7">2.5.1.90</ecNumber>
    </submittedName>
    <submittedName>
        <fullName evidence="8">Polyprenyl synthetase family protein</fullName>
    </submittedName>
</protein>
<dbReference type="PANTHER" id="PTHR12001:SF69">
    <property type="entry name" value="ALL TRANS-POLYPRENYL-DIPHOSPHATE SYNTHASE PDSS1"/>
    <property type="match status" value="1"/>
</dbReference>
<gene>
    <name evidence="7" type="ORF">BN2458_PEG1190</name>
    <name evidence="8" type="ORF">LS75_004940</name>
</gene>
<dbReference type="EC" id="2.5.1.1" evidence="7"/>
<evidence type="ECO:0000256" key="2">
    <source>
        <dbReference type="ARBA" id="ARBA00006706"/>
    </source>
</evidence>
<evidence type="ECO:0000256" key="4">
    <source>
        <dbReference type="ARBA" id="ARBA00022723"/>
    </source>
</evidence>